<accession>A0A9W7G5U2</accession>
<dbReference type="OrthoDB" id="508000at2759"/>
<dbReference type="GO" id="GO:0015293">
    <property type="term" value="F:symporter activity"/>
    <property type="evidence" value="ECO:0007669"/>
    <property type="project" value="UniProtKB-KW"/>
</dbReference>
<dbReference type="Proteomes" id="UP001165082">
    <property type="component" value="Unassembled WGS sequence"/>
</dbReference>
<feature type="transmembrane region" description="Helical" evidence="14">
    <location>
        <begin position="116"/>
        <end position="135"/>
    </location>
</feature>
<comment type="subcellular location">
    <subcellularLocation>
        <location evidence="1">Cell membrane</location>
        <topology evidence="1">Multi-pass membrane protein</topology>
    </subcellularLocation>
</comment>
<dbReference type="PROSITE" id="PS50283">
    <property type="entry name" value="NA_SOLUT_SYMP_3"/>
    <property type="match status" value="1"/>
</dbReference>
<keyword evidence="10 14" id="KW-0472">Membrane</keyword>
<evidence type="ECO:0000256" key="8">
    <source>
        <dbReference type="ARBA" id="ARBA00023053"/>
    </source>
</evidence>
<dbReference type="PANTHER" id="PTHR48086:SF3">
    <property type="entry name" value="SODIUM_PROLINE SYMPORTER"/>
    <property type="match status" value="1"/>
</dbReference>
<feature type="compositionally biased region" description="Polar residues" evidence="13">
    <location>
        <begin position="1"/>
        <end position="15"/>
    </location>
</feature>
<feature type="transmembrane region" description="Helical" evidence="14">
    <location>
        <begin position="467"/>
        <end position="485"/>
    </location>
</feature>
<dbReference type="EMBL" id="BRXZ01007748">
    <property type="protein sequence ID" value="GMI33587.1"/>
    <property type="molecule type" value="Genomic_DNA"/>
</dbReference>
<feature type="transmembrane region" description="Helical" evidence="14">
    <location>
        <begin position="571"/>
        <end position="592"/>
    </location>
</feature>
<feature type="transmembrane region" description="Helical" evidence="14">
    <location>
        <begin position="180"/>
        <end position="203"/>
    </location>
</feature>
<keyword evidence="16" id="KW-1185">Reference proteome</keyword>
<sequence>MPSTELKNVDPTSAPQADLSDVEATTSSKGTSPDPESGSWKENPMEKIKCVMKQPQFYVTLVVFIVLEIIVTVTDSNPLYHVLFCYFFFLTSTAPIATTGFTFFKGEIESDSKTNKSFVVLASSTMISWIFAKSVQNASVLGAKYGVAGGFAYAAWYVSFVSCAVVIYKLRMLGYKSLPAAIQSNYGSTSMLFFALAILYRLYNEVWSNSLVVSSFFTSESHSSEYWWSNILSTAIPLVYVLMGGLKSSLYSDVLQAIMFILGLVVVLISVGVQHSENDVLKGYLEENHTSSSFMNYNPAGTSDDRNPLTLAGGMDLLITGAIQGALSYPFFDPVLTDRAFLANPKTNARALTAGGLVAGAFIVLFSFIGVYGSMLGQCVEAGVCPVSDLNGATLASVKGGVPAEVAKTIGDGIFNLLFLVMATSSISTLDSTFTSTAKLCAPELFGFWETGAPVPLSEATDVHVKVGRFSMVAMAVIGTLPLLMNVTELSATTISGTVVMGLAGPVVLLAFFPWKKGEVKPLAFLAPFLTGAAIGVAYMVRYSLKNADGALKYPDVNVDFTPLTIGEGSYGMLLGVNVLGACLSVFLWFLFSTSDWCFGNHDDEEDKVEAVSTDVEKGKQEWVTR</sequence>
<comment type="caution">
    <text evidence="15">The sequence shown here is derived from an EMBL/GenBank/DDBJ whole genome shotgun (WGS) entry which is preliminary data.</text>
</comment>
<feature type="region of interest" description="Disordered" evidence="13">
    <location>
        <begin position="1"/>
        <end position="42"/>
    </location>
</feature>
<evidence type="ECO:0000313" key="16">
    <source>
        <dbReference type="Proteomes" id="UP001165082"/>
    </source>
</evidence>
<protein>
    <submittedName>
        <fullName evidence="15">Uncharacterized protein</fullName>
    </submittedName>
</protein>
<feature type="transmembrane region" description="Helical" evidence="14">
    <location>
        <begin position="525"/>
        <end position="545"/>
    </location>
</feature>
<evidence type="ECO:0000256" key="11">
    <source>
        <dbReference type="ARBA" id="ARBA00023201"/>
    </source>
</evidence>
<evidence type="ECO:0000313" key="15">
    <source>
        <dbReference type="EMBL" id="GMI33587.1"/>
    </source>
</evidence>
<evidence type="ECO:0000256" key="10">
    <source>
        <dbReference type="ARBA" id="ARBA00023136"/>
    </source>
</evidence>
<evidence type="ECO:0000256" key="1">
    <source>
        <dbReference type="ARBA" id="ARBA00004651"/>
    </source>
</evidence>
<evidence type="ECO:0000256" key="3">
    <source>
        <dbReference type="ARBA" id="ARBA00022448"/>
    </source>
</evidence>
<keyword evidence="8" id="KW-0915">Sodium</keyword>
<evidence type="ECO:0000256" key="2">
    <source>
        <dbReference type="ARBA" id="ARBA00006434"/>
    </source>
</evidence>
<dbReference type="PANTHER" id="PTHR48086">
    <property type="entry name" value="SODIUM/PROLINE SYMPORTER-RELATED"/>
    <property type="match status" value="1"/>
</dbReference>
<keyword evidence="5 14" id="KW-0812">Transmembrane</keyword>
<feature type="transmembrane region" description="Helical" evidence="14">
    <location>
        <begin position="351"/>
        <end position="372"/>
    </location>
</feature>
<comment type="similarity">
    <text evidence="2 12">Belongs to the sodium:solute symporter (SSF) (TC 2.A.21) family.</text>
</comment>
<keyword evidence="3" id="KW-0813">Transport</keyword>
<evidence type="ECO:0000256" key="4">
    <source>
        <dbReference type="ARBA" id="ARBA00022475"/>
    </source>
</evidence>
<keyword evidence="4" id="KW-1003">Cell membrane</keyword>
<dbReference type="InterPro" id="IPR050277">
    <property type="entry name" value="Sodium:Solute_Symporter"/>
</dbReference>
<keyword evidence="9" id="KW-0406">Ion transport</keyword>
<evidence type="ECO:0000256" key="9">
    <source>
        <dbReference type="ARBA" id="ARBA00023065"/>
    </source>
</evidence>
<evidence type="ECO:0000256" key="13">
    <source>
        <dbReference type="SAM" id="MobiDB-lite"/>
    </source>
</evidence>
<organism evidence="15 16">
    <name type="scientific">Triparma retinervis</name>
    <dbReference type="NCBI Taxonomy" id="2557542"/>
    <lineage>
        <taxon>Eukaryota</taxon>
        <taxon>Sar</taxon>
        <taxon>Stramenopiles</taxon>
        <taxon>Ochrophyta</taxon>
        <taxon>Bolidophyceae</taxon>
        <taxon>Parmales</taxon>
        <taxon>Triparmaceae</taxon>
        <taxon>Triparma</taxon>
    </lineage>
</organism>
<feature type="transmembrane region" description="Helical" evidence="14">
    <location>
        <begin position="57"/>
        <end position="74"/>
    </location>
</feature>
<evidence type="ECO:0000256" key="12">
    <source>
        <dbReference type="RuleBase" id="RU362091"/>
    </source>
</evidence>
<evidence type="ECO:0000256" key="5">
    <source>
        <dbReference type="ARBA" id="ARBA00022692"/>
    </source>
</evidence>
<dbReference type="InterPro" id="IPR038377">
    <property type="entry name" value="Na/Glc_symporter_sf"/>
</dbReference>
<keyword evidence="11" id="KW-0739">Sodium transport</keyword>
<dbReference type="AlphaFoldDB" id="A0A9W7G5U2"/>
<dbReference type="InterPro" id="IPR001734">
    <property type="entry name" value="Na/solute_symporter"/>
</dbReference>
<feature type="transmembrane region" description="Helical" evidence="14">
    <location>
        <begin position="491"/>
        <end position="513"/>
    </location>
</feature>
<evidence type="ECO:0000256" key="6">
    <source>
        <dbReference type="ARBA" id="ARBA00022847"/>
    </source>
</evidence>
<reference evidence="15" key="1">
    <citation type="submission" date="2022-07" db="EMBL/GenBank/DDBJ databases">
        <title>Genome analysis of Parmales, a sister group of diatoms, reveals the evolutionary specialization of diatoms from phago-mixotrophs to photoautotrophs.</title>
        <authorList>
            <person name="Ban H."/>
            <person name="Sato S."/>
            <person name="Yoshikawa S."/>
            <person name="Kazumasa Y."/>
            <person name="Nakamura Y."/>
            <person name="Ichinomiya M."/>
            <person name="Saitoh K."/>
            <person name="Sato N."/>
            <person name="Blanc-Mathieu R."/>
            <person name="Endo H."/>
            <person name="Kuwata A."/>
            <person name="Ogata H."/>
        </authorList>
    </citation>
    <scope>NUCLEOTIDE SEQUENCE</scope>
</reference>
<dbReference type="Gene3D" id="1.20.1730.10">
    <property type="entry name" value="Sodium/glucose cotransporter"/>
    <property type="match status" value="1"/>
</dbReference>
<keyword evidence="6" id="KW-0769">Symport</keyword>
<feature type="transmembrane region" description="Helical" evidence="14">
    <location>
        <begin position="254"/>
        <end position="273"/>
    </location>
</feature>
<dbReference type="GO" id="GO:0006814">
    <property type="term" value="P:sodium ion transport"/>
    <property type="evidence" value="ECO:0007669"/>
    <property type="project" value="UniProtKB-KW"/>
</dbReference>
<keyword evidence="7 14" id="KW-1133">Transmembrane helix</keyword>
<evidence type="ECO:0000256" key="14">
    <source>
        <dbReference type="SAM" id="Phobius"/>
    </source>
</evidence>
<feature type="transmembrane region" description="Helical" evidence="14">
    <location>
        <begin position="80"/>
        <end position="104"/>
    </location>
</feature>
<name>A0A9W7G5U2_9STRA</name>
<evidence type="ECO:0000256" key="7">
    <source>
        <dbReference type="ARBA" id="ARBA00022989"/>
    </source>
</evidence>
<feature type="transmembrane region" description="Helical" evidence="14">
    <location>
        <begin position="147"/>
        <end position="168"/>
    </location>
</feature>
<dbReference type="GO" id="GO:0005886">
    <property type="term" value="C:plasma membrane"/>
    <property type="evidence" value="ECO:0007669"/>
    <property type="project" value="UniProtKB-SubCell"/>
</dbReference>
<dbReference type="Pfam" id="PF00474">
    <property type="entry name" value="SSF"/>
    <property type="match status" value="1"/>
</dbReference>
<gene>
    <name evidence="15" type="ORF">TrRE_jg11280</name>
</gene>
<proteinExistence type="inferred from homology"/>